<feature type="compositionally biased region" description="Pro residues" evidence="2">
    <location>
        <begin position="191"/>
        <end position="202"/>
    </location>
</feature>
<dbReference type="PANTHER" id="PTHR11552:SF152">
    <property type="entry name" value="OXIDASE (CODA), PUTATIVE (AFU_ORTHOLOGUE AFUA_8G04090)-RELATED"/>
    <property type="match status" value="1"/>
</dbReference>
<proteinExistence type="inferred from homology"/>
<gene>
    <name evidence="4" type="ORF">SAMN04487849_1064</name>
</gene>
<evidence type="ECO:0000256" key="1">
    <source>
        <dbReference type="ARBA" id="ARBA00010790"/>
    </source>
</evidence>
<organism evidence="4 5">
    <name type="scientific">Micrococcus luteus</name>
    <name type="common">Micrococcus lysodeikticus</name>
    <dbReference type="NCBI Taxonomy" id="1270"/>
    <lineage>
        <taxon>Bacteria</taxon>
        <taxon>Bacillati</taxon>
        <taxon>Actinomycetota</taxon>
        <taxon>Actinomycetes</taxon>
        <taxon>Micrococcales</taxon>
        <taxon>Micrococcaceae</taxon>
        <taxon>Micrococcus</taxon>
    </lineage>
</organism>
<dbReference type="PANTHER" id="PTHR11552">
    <property type="entry name" value="GLUCOSE-METHANOL-CHOLINE GMC OXIDOREDUCTASE"/>
    <property type="match status" value="1"/>
</dbReference>
<dbReference type="AlphaFoldDB" id="A0ABD7M7S8"/>
<dbReference type="EMBL" id="FRCE01000006">
    <property type="protein sequence ID" value="SHL58800.1"/>
    <property type="molecule type" value="Genomic_DNA"/>
</dbReference>
<dbReference type="InterPro" id="IPR012132">
    <property type="entry name" value="GMC_OxRdtase"/>
</dbReference>
<dbReference type="SUPFAM" id="SSF54373">
    <property type="entry name" value="FAD-linked reductases, C-terminal domain"/>
    <property type="match status" value="1"/>
</dbReference>
<dbReference type="SUPFAM" id="SSF51905">
    <property type="entry name" value="FAD/NAD(P)-binding domain"/>
    <property type="match status" value="1"/>
</dbReference>
<dbReference type="InterPro" id="IPR036188">
    <property type="entry name" value="FAD/NAD-bd_sf"/>
</dbReference>
<dbReference type="Proteomes" id="UP000184253">
    <property type="component" value="Unassembled WGS sequence"/>
</dbReference>
<name>A0ABD7M7S8_MICLU</name>
<dbReference type="Gene3D" id="3.50.50.60">
    <property type="entry name" value="FAD/NAD(P)-binding domain"/>
    <property type="match status" value="1"/>
</dbReference>
<comment type="caution">
    <text evidence="4">The sequence shown here is derived from an EMBL/GenBank/DDBJ whole genome shotgun (WGS) entry which is preliminary data.</text>
</comment>
<evidence type="ECO:0000313" key="5">
    <source>
        <dbReference type="Proteomes" id="UP000184253"/>
    </source>
</evidence>
<evidence type="ECO:0000256" key="2">
    <source>
        <dbReference type="SAM" id="MobiDB-lite"/>
    </source>
</evidence>
<evidence type="ECO:0000259" key="3">
    <source>
        <dbReference type="Pfam" id="PF05199"/>
    </source>
</evidence>
<feature type="domain" description="Glucose-methanol-choline oxidoreductase C-terminal" evidence="3">
    <location>
        <begin position="1"/>
        <end position="128"/>
    </location>
</feature>
<protein>
    <submittedName>
        <fullName evidence="4">GMC oxidoreductase</fullName>
    </submittedName>
</protein>
<comment type="similarity">
    <text evidence="1">Belongs to the GMC oxidoreductase family.</text>
</comment>
<reference evidence="4 5" key="1">
    <citation type="submission" date="2016-11" db="EMBL/GenBank/DDBJ databases">
        <authorList>
            <person name="Varghese N."/>
            <person name="Submissions S."/>
        </authorList>
    </citation>
    <scope>NUCLEOTIDE SEQUENCE [LARGE SCALE GENOMIC DNA]</scope>
    <source>
        <strain evidence="4 5">VTM4R57</strain>
    </source>
</reference>
<feature type="compositionally biased region" description="Basic residues" evidence="2">
    <location>
        <begin position="169"/>
        <end position="190"/>
    </location>
</feature>
<evidence type="ECO:0000313" key="4">
    <source>
        <dbReference type="EMBL" id="SHL58800.1"/>
    </source>
</evidence>
<dbReference type="Pfam" id="PF05199">
    <property type="entry name" value="GMC_oxred_C"/>
    <property type="match status" value="1"/>
</dbReference>
<dbReference type="Gene3D" id="3.30.410.40">
    <property type="match status" value="1"/>
</dbReference>
<feature type="region of interest" description="Disordered" evidence="2">
    <location>
        <begin position="116"/>
        <end position="210"/>
    </location>
</feature>
<dbReference type="InterPro" id="IPR007867">
    <property type="entry name" value="GMC_OxRtase_C"/>
</dbReference>
<accession>A0ABD7M7S8</accession>
<sequence length="210" mass="23606">MRLRSNDYWDKPAVDPRYFTDPEGHDVAVAVAGIRLAREIVSQPAMAEWAGRELAPGVEAQTDEEIADYVRRTHNTVYHPVGSVRMGADDDAMSPLDARLRVKGVTGLRVADASVMPEHVTVNPQHHVLHDRREGGTADPGRPRLTTTRKRRAPGGGPPHLRSGERAARRSRRPRLRQRAITRRRSRRRSPPLPHPLRPRPPPGRRSRCA</sequence>